<keyword evidence="2" id="KW-1185">Reference proteome</keyword>
<dbReference type="EMBL" id="CAJVQC010144945">
    <property type="protein sequence ID" value="CAG8845016.1"/>
    <property type="molecule type" value="Genomic_DNA"/>
</dbReference>
<feature type="non-terminal residue" evidence="1">
    <location>
        <position position="1"/>
    </location>
</feature>
<organism evidence="1 2">
    <name type="scientific">Racocetra persica</name>
    <dbReference type="NCBI Taxonomy" id="160502"/>
    <lineage>
        <taxon>Eukaryota</taxon>
        <taxon>Fungi</taxon>
        <taxon>Fungi incertae sedis</taxon>
        <taxon>Mucoromycota</taxon>
        <taxon>Glomeromycotina</taxon>
        <taxon>Glomeromycetes</taxon>
        <taxon>Diversisporales</taxon>
        <taxon>Gigasporaceae</taxon>
        <taxon>Racocetra</taxon>
    </lineage>
</organism>
<gene>
    <name evidence="1" type="ORF">RPERSI_LOCUS33471</name>
</gene>
<evidence type="ECO:0000313" key="1">
    <source>
        <dbReference type="EMBL" id="CAG8845016.1"/>
    </source>
</evidence>
<dbReference type="Proteomes" id="UP000789920">
    <property type="component" value="Unassembled WGS sequence"/>
</dbReference>
<proteinExistence type="predicted"/>
<evidence type="ECO:0000313" key="2">
    <source>
        <dbReference type="Proteomes" id="UP000789920"/>
    </source>
</evidence>
<sequence length="43" mass="4994">KRLSRLLIAARLSIRIAIVELISKTKRREITVLSSEWDESREG</sequence>
<reference evidence="1" key="1">
    <citation type="submission" date="2021-06" db="EMBL/GenBank/DDBJ databases">
        <authorList>
            <person name="Kallberg Y."/>
            <person name="Tangrot J."/>
            <person name="Rosling A."/>
        </authorList>
    </citation>
    <scope>NUCLEOTIDE SEQUENCE</scope>
    <source>
        <strain evidence="1">MA461A</strain>
    </source>
</reference>
<name>A0ACA9SNN2_9GLOM</name>
<comment type="caution">
    <text evidence="1">The sequence shown here is derived from an EMBL/GenBank/DDBJ whole genome shotgun (WGS) entry which is preliminary data.</text>
</comment>
<feature type="non-terminal residue" evidence="1">
    <location>
        <position position="43"/>
    </location>
</feature>
<accession>A0ACA9SNN2</accession>
<protein>
    <submittedName>
        <fullName evidence="1">1172_t:CDS:1</fullName>
    </submittedName>
</protein>